<reference evidence="2" key="1">
    <citation type="journal article" date="2007" name="Plant Cell">
        <title>Dothideomycete-plant interactions illuminated by genome sequencing and EST analysis of the wheat pathogen Stagonospora nodorum.</title>
        <authorList>
            <person name="Hane J.K."/>
            <person name="Lowe R.G."/>
            <person name="Solomon P.S."/>
            <person name="Tan K.C."/>
            <person name="Schoch C.L."/>
            <person name="Spatafora J.W."/>
            <person name="Crous P.W."/>
            <person name="Kodira C."/>
            <person name="Birren B.W."/>
            <person name="Galagan J.E."/>
            <person name="Torriani S.F."/>
            <person name="McDonald B.A."/>
            <person name="Oliver R.P."/>
        </authorList>
    </citation>
    <scope>NUCLEOTIDE SEQUENCE [LARGE SCALE GENOMIC DNA]</scope>
    <source>
        <strain evidence="2">SN15 / ATCC MYA-4574 / FGSC 10173</strain>
    </source>
</reference>
<dbReference type="KEGG" id="pno:SNOG_08484"/>
<dbReference type="HOGENOM" id="CLU_2705654_0_0_1"/>
<dbReference type="Proteomes" id="UP000001055">
    <property type="component" value="Unassembled WGS sequence"/>
</dbReference>
<protein>
    <submittedName>
        <fullName evidence="1">Uncharacterized protein</fullName>
    </submittedName>
</protein>
<gene>
    <name evidence="1" type="ORF">SNOG_08484</name>
</gene>
<name>Q0UID0_PHANO</name>
<evidence type="ECO:0000313" key="1">
    <source>
        <dbReference type="EMBL" id="EAT83652.1"/>
    </source>
</evidence>
<dbReference type="AlphaFoldDB" id="Q0UID0"/>
<dbReference type="GeneID" id="5975694"/>
<proteinExistence type="predicted"/>
<accession>Q0UID0</accession>
<organism evidence="1 2">
    <name type="scientific">Phaeosphaeria nodorum (strain SN15 / ATCC MYA-4574 / FGSC 10173)</name>
    <name type="common">Glume blotch fungus</name>
    <name type="synonym">Parastagonospora nodorum</name>
    <dbReference type="NCBI Taxonomy" id="321614"/>
    <lineage>
        <taxon>Eukaryota</taxon>
        <taxon>Fungi</taxon>
        <taxon>Dikarya</taxon>
        <taxon>Ascomycota</taxon>
        <taxon>Pezizomycotina</taxon>
        <taxon>Dothideomycetes</taxon>
        <taxon>Pleosporomycetidae</taxon>
        <taxon>Pleosporales</taxon>
        <taxon>Pleosporineae</taxon>
        <taxon>Phaeosphaeriaceae</taxon>
        <taxon>Parastagonospora</taxon>
    </lineage>
</organism>
<dbReference type="EMBL" id="CH445337">
    <property type="protein sequence ID" value="EAT83652.1"/>
    <property type="molecule type" value="Genomic_DNA"/>
</dbReference>
<dbReference type="InParanoid" id="Q0UID0"/>
<sequence length="73" mass="8174">MPPKSQVGYVDENRKAYYAHDLAARVRIKMTLIDSVNKYPSIARKCGAWFSAIYSGGCRGSGVPKYCRGTKER</sequence>
<evidence type="ECO:0000313" key="2">
    <source>
        <dbReference type="Proteomes" id="UP000001055"/>
    </source>
</evidence>
<dbReference type="RefSeq" id="XP_001798795.1">
    <property type="nucleotide sequence ID" value="XM_001798743.1"/>
</dbReference>